<dbReference type="GO" id="GO:0005516">
    <property type="term" value="F:calmodulin binding"/>
    <property type="evidence" value="ECO:0007669"/>
    <property type="project" value="InterPro"/>
</dbReference>
<dbReference type="InterPro" id="IPR032710">
    <property type="entry name" value="NTF2-like_dom_sf"/>
</dbReference>
<evidence type="ECO:0000256" key="1">
    <source>
        <dbReference type="SAM" id="MobiDB-lite"/>
    </source>
</evidence>
<dbReference type="InterPro" id="IPR013543">
    <property type="entry name" value="Ca/CaM-dep_prot_kinase-assoc"/>
</dbReference>
<dbReference type="FunFam" id="3.10.450.50:FF:000009">
    <property type="entry name" value="Calcium/calmodulin-dependent protein kinase type II"/>
    <property type="match status" value="1"/>
</dbReference>
<accession>A0A3P6T9K6</accession>
<feature type="region of interest" description="Disordered" evidence="1">
    <location>
        <begin position="131"/>
        <end position="161"/>
    </location>
</feature>
<evidence type="ECO:0000259" key="2">
    <source>
        <dbReference type="Pfam" id="PF08332"/>
    </source>
</evidence>
<sequence>MYHIVHFVQQLEHSISNSSSSFPPMFYVFVIIVEHLTQLWSLLLLAFTSVAVCHLVAKYTNAGGSTTTARLATARVLSGSSTNGGKLGKRPNKERCSASENFPYFEFIQPLITIINTSTFGRNLLNKKEAPPSTIKESSESSQTIDDQDSDKAGKTLNHENTVVRVDTTFKQQQRAAGMSSNMGSPLPVQKQEIVRVTQQLLDAISCKDYESYSRLCDPSMTCFEPEALGNLIEGMDFHKFYFDNNSGTRGPKIHTTLLNPNVHLMGDEGACIAYIRLTQFIDKNGDARSRQAQETRIWHKRNGRGWICVHVHRTGAPSSVNTADCHF</sequence>
<evidence type="ECO:0000313" key="4">
    <source>
        <dbReference type="Proteomes" id="UP000277928"/>
    </source>
</evidence>
<dbReference type="EMBL" id="UYRX01000407">
    <property type="protein sequence ID" value="VDK81727.1"/>
    <property type="molecule type" value="Genomic_DNA"/>
</dbReference>
<feature type="domain" description="Calcium/calmodulin-dependent protein kinase II association-domain" evidence="2">
    <location>
        <begin position="190"/>
        <end position="318"/>
    </location>
</feature>
<dbReference type="GO" id="GO:0004683">
    <property type="term" value="F:calcium/calmodulin-dependent protein kinase activity"/>
    <property type="evidence" value="ECO:0007669"/>
    <property type="project" value="InterPro"/>
</dbReference>
<reference evidence="3 4" key="1">
    <citation type="submission" date="2018-08" db="EMBL/GenBank/DDBJ databases">
        <authorList>
            <person name="Laetsch R D."/>
            <person name="Stevens L."/>
            <person name="Kumar S."/>
            <person name="Blaxter L. M."/>
        </authorList>
    </citation>
    <scope>NUCLEOTIDE SEQUENCE [LARGE SCALE GENOMIC DNA]</scope>
</reference>
<organism evidence="3 4">
    <name type="scientific">Litomosoides sigmodontis</name>
    <name type="common">Filarial nematode worm</name>
    <dbReference type="NCBI Taxonomy" id="42156"/>
    <lineage>
        <taxon>Eukaryota</taxon>
        <taxon>Metazoa</taxon>
        <taxon>Ecdysozoa</taxon>
        <taxon>Nematoda</taxon>
        <taxon>Chromadorea</taxon>
        <taxon>Rhabditida</taxon>
        <taxon>Spirurina</taxon>
        <taxon>Spiruromorpha</taxon>
        <taxon>Filarioidea</taxon>
        <taxon>Onchocercidae</taxon>
        <taxon>Litomosoides</taxon>
    </lineage>
</organism>
<keyword evidence="4" id="KW-1185">Reference proteome</keyword>
<dbReference type="STRING" id="42156.A0A3P6T9K6"/>
<dbReference type="OrthoDB" id="336747at2759"/>
<dbReference type="SUPFAM" id="SSF54427">
    <property type="entry name" value="NTF2-like"/>
    <property type="match status" value="1"/>
</dbReference>
<dbReference type="Pfam" id="PF08332">
    <property type="entry name" value="CaMKII_AD"/>
    <property type="match status" value="1"/>
</dbReference>
<dbReference type="AlphaFoldDB" id="A0A3P6T9K6"/>
<evidence type="ECO:0000313" key="3">
    <source>
        <dbReference type="EMBL" id="VDK81727.1"/>
    </source>
</evidence>
<proteinExistence type="predicted"/>
<name>A0A3P6T9K6_LITSI</name>
<gene>
    <name evidence="3" type="ORF">NLS_LOCUS5423</name>
</gene>
<dbReference type="Gene3D" id="3.10.450.50">
    <property type="match status" value="1"/>
</dbReference>
<protein>
    <recommendedName>
        <fullName evidence="2">Calcium/calmodulin-dependent protein kinase II association-domain domain-containing protein</fullName>
    </recommendedName>
</protein>
<dbReference type="Proteomes" id="UP000277928">
    <property type="component" value="Unassembled WGS sequence"/>
</dbReference>